<evidence type="ECO:0000313" key="3">
    <source>
        <dbReference type="Proteomes" id="UP001190700"/>
    </source>
</evidence>
<proteinExistence type="predicted"/>
<reference evidence="2 3" key="1">
    <citation type="journal article" date="2015" name="Genome Biol. Evol.">
        <title>Comparative Genomics of a Bacterivorous Green Alga Reveals Evolutionary Causalities and Consequences of Phago-Mixotrophic Mode of Nutrition.</title>
        <authorList>
            <person name="Burns J.A."/>
            <person name="Paasch A."/>
            <person name="Narechania A."/>
            <person name="Kim E."/>
        </authorList>
    </citation>
    <scope>NUCLEOTIDE SEQUENCE [LARGE SCALE GENOMIC DNA]</scope>
    <source>
        <strain evidence="2 3">PLY_AMNH</strain>
    </source>
</reference>
<feature type="compositionally biased region" description="Polar residues" evidence="1">
    <location>
        <begin position="33"/>
        <end position="68"/>
    </location>
</feature>
<dbReference type="Proteomes" id="UP001190700">
    <property type="component" value="Unassembled WGS sequence"/>
</dbReference>
<keyword evidence="3" id="KW-1185">Reference proteome</keyword>
<evidence type="ECO:0000256" key="1">
    <source>
        <dbReference type="SAM" id="MobiDB-lite"/>
    </source>
</evidence>
<accession>A0AAE0BQD0</accession>
<dbReference type="AlphaFoldDB" id="A0AAE0BQD0"/>
<comment type="caution">
    <text evidence="2">The sequence shown here is derived from an EMBL/GenBank/DDBJ whole genome shotgun (WGS) entry which is preliminary data.</text>
</comment>
<organism evidence="2 3">
    <name type="scientific">Cymbomonas tetramitiformis</name>
    <dbReference type="NCBI Taxonomy" id="36881"/>
    <lineage>
        <taxon>Eukaryota</taxon>
        <taxon>Viridiplantae</taxon>
        <taxon>Chlorophyta</taxon>
        <taxon>Pyramimonadophyceae</taxon>
        <taxon>Pyramimonadales</taxon>
        <taxon>Pyramimonadaceae</taxon>
        <taxon>Cymbomonas</taxon>
    </lineage>
</organism>
<protein>
    <submittedName>
        <fullName evidence="2">Uncharacterized protein</fullName>
    </submittedName>
</protein>
<feature type="compositionally biased region" description="Polar residues" evidence="1">
    <location>
        <begin position="76"/>
        <end position="87"/>
    </location>
</feature>
<feature type="region of interest" description="Disordered" evidence="1">
    <location>
        <begin position="22"/>
        <end position="97"/>
    </location>
</feature>
<gene>
    <name evidence="2" type="ORF">CYMTET_50137</name>
</gene>
<evidence type="ECO:0000313" key="2">
    <source>
        <dbReference type="EMBL" id="KAK3239975.1"/>
    </source>
</evidence>
<sequence>MVNHQRLAEILQRENEKALLPNKVKLGREEMLPSSNYKNSQLSSLDSTPTTKFASRAPQSQKSNQKTQEYVKVAAASTSGNLRQSLKSVEKPSGVHAAPAQAYRLLGLYGEPDTEMHRFPHNGR</sequence>
<name>A0AAE0BQD0_9CHLO</name>
<dbReference type="EMBL" id="LGRX02033770">
    <property type="protein sequence ID" value="KAK3239975.1"/>
    <property type="molecule type" value="Genomic_DNA"/>
</dbReference>